<evidence type="ECO:0000313" key="3">
    <source>
        <dbReference type="Proteomes" id="UP001501676"/>
    </source>
</evidence>
<name>A0ABP6SWN9_9ACTN</name>
<dbReference type="EMBL" id="BAAAYN010000017">
    <property type="protein sequence ID" value="GAA3387294.1"/>
    <property type="molecule type" value="Genomic_DNA"/>
</dbReference>
<sequence length="55" mass="6043">MEHPDLAEETVRAEQVAERSDHEQTGNDAVKSAIRADEPPLKSHAALLPEWDGGH</sequence>
<gene>
    <name evidence="2" type="ORF">GCM10020369_29280</name>
</gene>
<feature type="compositionally biased region" description="Basic and acidic residues" evidence="1">
    <location>
        <begin position="1"/>
        <end position="25"/>
    </location>
</feature>
<dbReference type="Proteomes" id="UP001501676">
    <property type="component" value="Unassembled WGS sequence"/>
</dbReference>
<evidence type="ECO:0000313" key="2">
    <source>
        <dbReference type="EMBL" id="GAA3387294.1"/>
    </source>
</evidence>
<proteinExistence type="predicted"/>
<protein>
    <submittedName>
        <fullName evidence="2">Uncharacterized protein</fullName>
    </submittedName>
</protein>
<accession>A0ABP6SWN9</accession>
<feature type="region of interest" description="Disordered" evidence="1">
    <location>
        <begin position="1"/>
        <end position="55"/>
    </location>
</feature>
<organism evidence="2 3">
    <name type="scientific">Cryptosporangium minutisporangium</name>
    <dbReference type="NCBI Taxonomy" id="113569"/>
    <lineage>
        <taxon>Bacteria</taxon>
        <taxon>Bacillati</taxon>
        <taxon>Actinomycetota</taxon>
        <taxon>Actinomycetes</taxon>
        <taxon>Cryptosporangiales</taxon>
        <taxon>Cryptosporangiaceae</taxon>
        <taxon>Cryptosporangium</taxon>
    </lineage>
</organism>
<comment type="caution">
    <text evidence="2">The sequence shown here is derived from an EMBL/GenBank/DDBJ whole genome shotgun (WGS) entry which is preliminary data.</text>
</comment>
<evidence type="ECO:0000256" key="1">
    <source>
        <dbReference type="SAM" id="MobiDB-lite"/>
    </source>
</evidence>
<keyword evidence="3" id="KW-1185">Reference proteome</keyword>
<reference evidence="3" key="1">
    <citation type="journal article" date="2019" name="Int. J. Syst. Evol. Microbiol.">
        <title>The Global Catalogue of Microorganisms (GCM) 10K type strain sequencing project: providing services to taxonomists for standard genome sequencing and annotation.</title>
        <authorList>
            <consortium name="The Broad Institute Genomics Platform"/>
            <consortium name="The Broad Institute Genome Sequencing Center for Infectious Disease"/>
            <person name="Wu L."/>
            <person name="Ma J."/>
        </authorList>
    </citation>
    <scope>NUCLEOTIDE SEQUENCE [LARGE SCALE GENOMIC DNA]</scope>
    <source>
        <strain evidence="3">JCM 9458</strain>
    </source>
</reference>